<evidence type="ECO:0000313" key="2">
    <source>
        <dbReference type="EMBL" id="QSL65620.1"/>
    </source>
</evidence>
<evidence type="ECO:0000313" key="3">
    <source>
        <dbReference type="Proteomes" id="UP000663699"/>
    </source>
</evidence>
<dbReference type="AlphaFoldDB" id="A0A899FNR9"/>
<organism evidence="2 3">
    <name type="scientific">Pneumocystis wakefieldiae</name>
    <dbReference type="NCBI Taxonomy" id="38082"/>
    <lineage>
        <taxon>Eukaryota</taxon>
        <taxon>Fungi</taxon>
        <taxon>Dikarya</taxon>
        <taxon>Ascomycota</taxon>
        <taxon>Taphrinomycotina</taxon>
        <taxon>Pneumocystomycetes</taxon>
        <taxon>Pneumocystaceae</taxon>
        <taxon>Pneumocystis</taxon>
    </lineage>
</organism>
<dbReference type="Proteomes" id="UP000663699">
    <property type="component" value="Chromosome 7"/>
</dbReference>
<accession>A0A899FNR9</accession>
<gene>
    <name evidence="2" type="ORF">MERGE_002933</name>
</gene>
<reference evidence="2" key="1">
    <citation type="submission" date="2020-06" db="EMBL/GenBank/DDBJ databases">
        <title>Genomes of multiple members of Pneumocystis genus reveal paths to human pathogen Pneumocystis jirovecii.</title>
        <authorList>
            <person name="Cisse O.H."/>
            <person name="Ma L."/>
            <person name="Dekker J."/>
            <person name="Khil P."/>
            <person name="Jo J."/>
            <person name="Brenchley J."/>
            <person name="Blair R."/>
            <person name="Pahar B."/>
            <person name="Chabe M."/>
            <person name="Van Rompay K.A."/>
            <person name="Keesler R."/>
            <person name="Sukura A."/>
            <person name="Hirsch V."/>
            <person name="Kutty G."/>
            <person name="Liu Y."/>
            <person name="Peng L."/>
            <person name="Chen J."/>
            <person name="Song J."/>
            <person name="Weissenbacher-Lang C."/>
            <person name="Xu J."/>
            <person name="Upham N.S."/>
            <person name="Stajich J.E."/>
            <person name="Cuomo C.A."/>
            <person name="Cushion M.T."/>
            <person name="Kovacs J.A."/>
        </authorList>
    </citation>
    <scope>NUCLEOTIDE SEQUENCE</scope>
    <source>
        <strain evidence="2">2A</strain>
    </source>
</reference>
<evidence type="ECO:0000256" key="1">
    <source>
        <dbReference type="SAM" id="MobiDB-lite"/>
    </source>
</evidence>
<name>A0A899FNR9_9ASCO</name>
<keyword evidence="3" id="KW-1185">Reference proteome</keyword>
<sequence>MENERMVSDWSIFEPRGLSIKEYIQIWPGDDIRLMSPLSEITDEEFNLLERRVSLIQKKEDLKRNLENDIEKKNRHNLRNRPQKSK</sequence>
<feature type="compositionally biased region" description="Basic residues" evidence="1">
    <location>
        <begin position="73"/>
        <end position="86"/>
    </location>
</feature>
<dbReference type="EMBL" id="CP054538">
    <property type="protein sequence ID" value="QSL65620.1"/>
    <property type="molecule type" value="Genomic_DNA"/>
</dbReference>
<protein>
    <submittedName>
        <fullName evidence="2">Uncharacterized protein</fullName>
    </submittedName>
</protein>
<feature type="region of interest" description="Disordered" evidence="1">
    <location>
        <begin position="67"/>
        <end position="86"/>
    </location>
</feature>
<proteinExistence type="predicted"/>